<reference evidence="3 4" key="1">
    <citation type="submission" date="2024-01" db="EMBL/GenBank/DDBJ databases">
        <title>The genome of the rayed Mediterranean limpet Patella caerulea (Linnaeus, 1758).</title>
        <authorList>
            <person name="Anh-Thu Weber A."/>
            <person name="Halstead-Nussloch G."/>
        </authorList>
    </citation>
    <scope>NUCLEOTIDE SEQUENCE [LARGE SCALE GENOMIC DNA]</scope>
    <source>
        <strain evidence="3">AATW-2023a</strain>
        <tissue evidence="3">Whole specimen</tissue>
    </source>
</reference>
<keyword evidence="1" id="KW-0175">Coiled coil</keyword>
<feature type="region of interest" description="Disordered" evidence="2">
    <location>
        <begin position="719"/>
        <end position="743"/>
    </location>
</feature>
<dbReference type="Proteomes" id="UP001347796">
    <property type="component" value="Unassembled WGS sequence"/>
</dbReference>
<evidence type="ECO:0008006" key="5">
    <source>
        <dbReference type="Google" id="ProtNLM"/>
    </source>
</evidence>
<dbReference type="EMBL" id="JAZGQO010000010">
    <property type="protein sequence ID" value="KAK6176820.1"/>
    <property type="molecule type" value="Genomic_DNA"/>
</dbReference>
<evidence type="ECO:0000313" key="3">
    <source>
        <dbReference type="EMBL" id="KAK6176820.1"/>
    </source>
</evidence>
<sequence>MSRPVIPPSAPPSPSHQTVQVLEGRLHAAEKDTQQLIDTLNDLGFSQSKNCDSDGRLSPFKARLADTEILQNNYETLVSRVCRTESAIQTMKLGLLNLQGNKDLQKKIQAEVEEKLQVTRQNYESEISKLTRKIKTLKDDLVQEIELKNAAKEEIKQLRTDLEEAVKSKTEATMSMDDYVTCKQKLSRRVSELKEELAMEKSLRSSLEHSHNTLLSRVRDMETVVESEREEVGNINSVCSALKAEVNQLKTDLSQEQILRQQTEESYNKLNTDTDDLKQGLHCTETEKQLITTELDRLRLQYDELISQLEEAKLLMDQHKEKTTALEKENKDLKECLLKVTEDKDKYKQQHKKDVENEKARLSEKINLEEESVDLRTKVKDLGEENLDLIKKIAKCETELYEARDHITCKEKGFTSAASALENELLSLRDQLQKNQSEKEALIKDKESLLEEVNHTVDSMMEERKKLQNDLEDTKLELNTLYTTQAQLERENADLIERLGSVTEQQSSQKKIEETLKDMLDQKNKLAYENGKLQSQVTQMRSELQSAQKDLSDVPQLRKLSKGLQDKYSKAHKDMSETKILVKRLEHQLKQSQSAVQLKEEELQQVIETQKQLEKQIKELLSHIEMIEGREKHKVSHTQKHMEDARAVNREIAGTLEAVMTSHSQLQTVVESLQVELGKKDTLISQLKNQKNREHDEMKHEIKEFESRMEKVREELKKEREKSIKKTSRDISEMKKQNDSLASRNSELVKTNTELRHKMSDKEKSITELQTKVTDQKHKMAYLHKAKKHLEENLVKMKAVKEDMNELESMRDQYIAKNKEQADTIKTFMKQISGLQSELKQLAEAQANTNQLLQQKENALEKERKLREEMKKKYSLTKKREEELYTQKESAEDRLKEAHNESLEISQHLQDAHQWFKGRFDKLQKEIVRSRQTQAKLEEDNAVQTSHLESEKRKAQRVADKAKDMIKESRETITRLATYADFAEHENKNQMRHLENELEFERESSKYTEMKHQNYKAANSRHLDQMIRRLENQLHIDDL</sequence>
<keyword evidence="4" id="KW-1185">Reference proteome</keyword>
<dbReference type="Gene3D" id="1.20.5.340">
    <property type="match status" value="1"/>
</dbReference>
<protein>
    <recommendedName>
        <fullName evidence="5">Coiled-coil domain-containing protein 150</fullName>
    </recommendedName>
</protein>
<accession>A0AAN8PUJ7</accession>
<evidence type="ECO:0000313" key="4">
    <source>
        <dbReference type="Proteomes" id="UP001347796"/>
    </source>
</evidence>
<feature type="coiled-coil region" evidence="1">
    <location>
        <begin position="101"/>
        <end position="203"/>
    </location>
</feature>
<feature type="coiled-coil region" evidence="1">
    <location>
        <begin position="575"/>
        <end position="630"/>
    </location>
</feature>
<comment type="caution">
    <text evidence="3">The sequence shown here is derived from an EMBL/GenBank/DDBJ whole genome shotgun (WGS) entry which is preliminary data.</text>
</comment>
<organism evidence="3 4">
    <name type="scientific">Patella caerulea</name>
    <name type="common">Rayed Mediterranean limpet</name>
    <dbReference type="NCBI Taxonomy" id="87958"/>
    <lineage>
        <taxon>Eukaryota</taxon>
        <taxon>Metazoa</taxon>
        <taxon>Spiralia</taxon>
        <taxon>Lophotrochozoa</taxon>
        <taxon>Mollusca</taxon>
        <taxon>Gastropoda</taxon>
        <taxon>Patellogastropoda</taxon>
        <taxon>Patelloidea</taxon>
        <taxon>Patellidae</taxon>
        <taxon>Patella</taxon>
    </lineage>
</organism>
<dbReference type="PANTHER" id="PTHR35352">
    <property type="entry name" value="COILED-COIL DOMAIN-CONTAINING PROTEIN 150"/>
    <property type="match status" value="1"/>
</dbReference>
<feature type="compositionally biased region" description="Basic and acidic residues" evidence="2">
    <location>
        <begin position="719"/>
        <end position="738"/>
    </location>
</feature>
<name>A0AAN8PUJ7_PATCE</name>
<gene>
    <name evidence="3" type="ORF">SNE40_015048</name>
</gene>
<proteinExistence type="predicted"/>
<evidence type="ECO:0000256" key="1">
    <source>
        <dbReference type="SAM" id="Coils"/>
    </source>
</evidence>
<dbReference type="InterPro" id="IPR038807">
    <property type="entry name" value="CCDC150"/>
</dbReference>
<feature type="coiled-coil region" evidence="1">
    <location>
        <begin position="239"/>
        <end position="505"/>
    </location>
</feature>
<evidence type="ECO:0000256" key="2">
    <source>
        <dbReference type="SAM" id="MobiDB-lite"/>
    </source>
</evidence>
<dbReference type="PANTHER" id="PTHR35352:SF1">
    <property type="entry name" value="COILED-COIL DOMAIN-CONTAINING PROTEIN 150"/>
    <property type="match status" value="1"/>
</dbReference>
<dbReference type="AlphaFoldDB" id="A0AAN8PUJ7"/>